<proteinExistence type="predicted"/>
<dbReference type="AlphaFoldDB" id="A0A857DH83"/>
<dbReference type="Proteomes" id="UP000430508">
    <property type="component" value="Chromosome"/>
</dbReference>
<name>A0A857DH83_9FIRM</name>
<feature type="transmembrane region" description="Helical" evidence="1">
    <location>
        <begin position="28"/>
        <end position="51"/>
    </location>
</feature>
<feature type="transmembrane region" description="Helical" evidence="1">
    <location>
        <begin position="63"/>
        <end position="84"/>
    </location>
</feature>
<protein>
    <submittedName>
        <fullName evidence="2">Uncharacterized protein</fullName>
    </submittedName>
</protein>
<evidence type="ECO:0000313" key="3">
    <source>
        <dbReference type="Proteomes" id="UP000430508"/>
    </source>
</evidence>
<feature type="transmembrane region" description="Helical" evidence="1">
    <location>
        <begin position="6"/>
        <end position="21"/>
    </location>
</feature>
<dbReference type="EMBL" id="CP046996">
    <property type="protein sequence ID" value="QHA00081.1"/>
    <property type="molecule type" value="Genomic_DNA"/>
</dbReference>
<feature type="transmembrane region" description="Helical" evidence="1">
    <location>
        <begin position="123"/>
        <end position="141"/>
    </location>
</feature>
<organism evidence="2 3">
    <name type="scientific">Dehalobacter restrictus</name>
    <dbReference type="NCBI Taxonomy" id="55583"/>
    <lineage>
        <taxon>Bacteria</taxon>
        <taxon>Bacillati</taxon>
        <taxon>Bacillota</taxon>
        <taxon>Clostridia</taxon>
        <taxon>Eubacteriales</taxon>
        <taxon>Desulfitobacteriaceae</taxon>
        <taxon>Dehalobacter</taxon>
    </lineage>
</organism>
<evidence type="ECO:0000313" key="2">
    <source>
        <dbReference type="EMBL" id="QHA00081.1"/>
    </source>
</evidence>
<keyword evidence="1" id="KW-0812">Transmembrane</keyword>
<reference evidence="2 3" key="1">
    <citation type="submission" date="2019-12" db="EMBL/GenBank/DDBJ databases">
        <title>Sequence classification of anaerobic respiratory reductive dehalogenases: First we see many, then we see few.</title>
        <authorList>
            <person name="Molenda O."/>
            <person name="Puentes Jacome L.A."/>
            <person name="Cao X."/>
            <person name="Nesbo C.L."/>
            <person name="Tang S."/>
            <person name="Morson N."/>
            <person name="Patron J."/>
            <person name="Lomheim L."/>
            <person name="Wishart D.S."/>
            <person name="Edwards E.A."/>
        </authorList>
    </citation>
    <scope>NUCLEOTIDE SEQUENCE [LARGE SCALE GENOMIC DNA]</scope>
    <source>
        <strain evidence="2 3">12DCA</strain>
    </source>
</reference>
<evidence type="ECO:0000256" key="1">
    <source>
        <dbReference type="SAM" id="Phobius"/>
    </source>
</evidence>
<gene>
    <name evidence="2" type="ORF">GQ588_05180</name>
</gene>
<dbReference type="RefSeq" id="WP_158208153.1">
    <property type="nucleotide sequence ID" value="NZ_CP046996.1"/>
</dbReference>
<feature type="transmembrane region" description="Helical" evidence="1">
    <location>
        <begin position="91"/>
        <end position="111"/>
    </location>
</feature>
<accession>A0A857DH83</accession>
<keyword evidence="1" id="KW-1133">Transmembrane helix</keyword>
<keyword evidence="1" id="KW-0472">Membrane</keyword>
<sequence length="167" mass="19779">MSLYWLTQAVAYWSLVIFLVPKTYIKKLMLFAFLGGFVYTWIVQIFAVNIFQRWAFRPDVLMLYNIPVFFTLSWFAVTLIFGYLLRRYPKYQVAVVLFFILWAALMSYMALSINQIFFSGWSIPETLMFAIFSHVLLLYVFKYMSNTDELGANENMIKDSILVLKEK</sequence>